<evidence type="ECO:0000313" key="3">
    <source>
        <dbReference type="Proteomes" id="UP000595460"/>
    </source>
</evidence>
<dbReference type="InterPro" id="IPR011990">
    <property type="entry name" value="TPR-like_helical_dom_sf"/>
</dbReference>
<sequence>MRASGESYGVIGALQAFPLRLATRRVQALGGRLHRNITRGTTAAVLGRKLLASKTQANIEQAVSNAREKAVPLLSENGFLRLLRSLSPVPTANITRQSMLDQSRLDGDTLDLLALFDAFEHHAEPFSFRDVILAKKYAGLVASGASWSAIARSVHQIGPVGSLTALTLQADGPARIVTKDAHSLAELDGQRLLPLPEVDEDAEDYFGAAEAAEAAQLFAEAATLYQHCATMDPTDAVAAFNFGNCLRALGHLPEAATAYITAIKRDPEFVEAWFNHGGVLRDMGRIQAAREHLGRAVAIDPSYADAIYNLAALEYDAHDLGAARQWWLRYLELDGTSDWARRARAGVGLANRMLNKAG</sequence>
<dbReference type="InterPro" id="IPR037919">
    <property type="entry name" value="OGT"/>
</dbReference>
<dbReference type="RefSeq" id="WP_201659347.1">
    <property type="nucleotide sequence ID" value="NZ_CP068047.1"/>
</dbReference>
<feature type="repeat" description="TPR" evidence="1">
    <location>
        <begin position="270"/>
        <end position="303"/>
    </location>
</feature>
<dbReference type="InterPro" id="IPR036420">
    <property type="entry name" value="BRCT_dom_sf"/>
</dbReference>
<gene>
    <name evidence="2" type="ORF">JI749_03865</name>
</gene>
<dbReference type="PANTHER" id="PTHR44366">
    <property type="entry name" value="UDP-N-ACETYLGLUCOSAMINE--PEPTIDE N-ACETYLGLUCOSAMINYLTRANSFERASE 110 KDA SUBUNIT"/>
    <property type="match status" value="1"/>
</dbReference>
<dbReference type="Gene3D" id="3.40.50.10190">
    <property type="entry name" value="BRCT domain"/>
    <property type="match status" value="1"/>
</dbReference>
<dbReference type="Gene3D" id="1.25.40.10">
    <property type="entry name" value="Tetratricopeptide repeat domain"/>
    <property type="match status" value="2"/>
</dbReference>
<dbReference type="Pfam" id="PF13432">
    <property type="entry name" value="TPR_16"/>
    <property type="match status" value="1"/>
</dbReference>
<dbReference type="InterPro" id="IPR019734">
    <property type="entry name" value="TPR_rpt"/>
</dbReference>
<organism evidence="2 3">
    <name type="scientific">Devosia oryziradicis</name>
    <dbReference type="NCBI Taxonomy" id="2801335"/>
    <lineage>
        <taxon>Bacteria</taxon>
        <taxon>Pseudomonadati</taxon>
        <taxon>Pseudomonadota</taxon>
        <taxon>Alphaproteobacteria</taxon>
        <taxon>Hyphomicrobiales</taxon>
        <taxon>Devosiaceae</taxon>
        <taxon>Devosia</taxon>
    </lineage>
</organism>
<proteinExistence type="predicted"/>
<dbReference type="SUPFAM" id="SSF48452">
    <property type="entry name" value="TPR-like"/>
    <property type="match status" value="1"/>
</dbReference>
<accession>A0ABX7BZ36</accession>
<protein>
    <submittedName>
        <fullName evidence="2">Tetratricopeptide repeat protein</fullName>
    </submittedName>
</protein>
<evidence type="ECO:0000256" key="1">
    <source>
        <dbReference type="PROSITE-ProRule" id="PRU00339"/>
    </source>
</evidence>
<dbReference type="PANTHER" id="PTHR44366:SF1">
    <property type="entry name" value="UDP-N-ACETYLGLUCOSAMINE--PEPTIDE N-ACETYLGLUCOSAMINYLTRANSFERASE 110 KDA SUBUNIT"/>
    <property type="match status" value="1"/>
</dbReference>
<dbReference type="PROSITE" id="PS50005">
    <property type="entry name" value="TPR"/>
    <property type="match status" value="1"/>
</dbReference>
<keyword evidence="3" id="KW-1185">Reference proteome</keyword>
<name>A0ABX7BZ36_9HYPH</name>
<reference evidence="2 3" key="1">
    <citation type="submission" date="2021-01" db="EMBL/GenBank/DDBJ databases">
        <title>Genome seq and assembly of Devosia sp. G19.</title>
        <authorList>
            <person name="Chhetri G."/>
        </authorList>
    </citation>
    <scope>NUCLEOTIDE SEQUENCE [LARGE SCALE GENOMIC DNA]</scope>
    <source>
        <strain evidence="2 3">G19</strain>
    </source>
</reference>
<dbReference type="EMBL" id="CP068047">
    <property type="protein sequence ID" value="QQR36778.1"/>
    <property type="molecule type" value="Genomic_DNA"/>
</dbReference>
<dbReference type="Proteomes" id="UP000595460">
    <property type="component" value="Chromosome"/>
</dbReference>
<dbReference type="SMART" id="SM00028">
    <property type="entry name" value="TPR"/>
    <property type="match status" value="4"/>
</dbReference>
<evidence type="ECO:0000313" key="2">
    <source>
        <dbReference type="EMBL" id="QQR36778.1"/>
    </source>
</evidence>
<keyword evidence="1" id="KW-0802">TPR repeat</keyword>